<keyword evidence="2" id="KW-1185">Reference proteome</keyword>
<organism evidence="1 2">
    <name type="scientific">Runella defluvii</name>
    <dbReference type="NCBI Taxonomy" id="370973"/>
    <lineage>
        <taxon>Bacteria</taxon>
        <taxon>Pseudomonadati</taxon>
        <taxon>Bacteroidota</taxon>
        <taxon>Cytophagia</taxon>
        <taxon>Cytophagales</taxon>
        <taxon>Spirosomataceae</taxon>
        <taxon>Runella</taxon>
    </lineage>
</organism>
<dbReference type="AlphaFoldDB" id="A0A7W6EPK9"/>
<sequence length="68" mass="7656">MKEIRLQLQEIETFAKKTDEFIAECYDPKLDDGVGKNIAPLQAKGMLRAEVLKSAGKNSQLQKYLNAD</sequence>
<dbReference type="EMBL" id="JACIBY010000003">
    <property type="protein sequence ID" value="MBB3837659.1"/>
    <property type="molecule type" value="Genomic_DNA"/>
</dbReference>
<gene>
    <name evidence="1" type="ORF">FHS57_001656</name>
</gene>
<accession>A0A7W6EPK9</accession>
<evidence type="ECO:0000313" key="2">
    <source>
        <dbReference type="Proteomes" id="UP000541352"/>
    </source>
</evidence>
<reference evidence="1 2" key="1">
    <citation type="submission" date="2020-08" db="EMBL/GenBank/DDBJ databases">
        <title>Genomic Encyclopedia of Type Strains, Phase IV (KMG-IV): sequencing the most valuable type-strain genomes for metagenomic binning, comparative biology and taxonomic classification.</title>
        <authorList>
            <person name="Goeker M."/>
        </authorList>
    </citation>
    <scope>NUCLEOTIDE SEQUENCE [LARGE SCALE GENOMIC DNA]</scope>
    <source>
        <strain evidence="1 2">DSM 17976</strain>
    </source>
</reference>
<protein>
    <submittedName>
        <fullName evidence="1">Uncharacterized protein</fullName>
    </submittedName>
</protein>
<comment type="caution">
    <text evidence="1">The sequence shown here is derived from an EMBL/GenBank/DDBJ whole genome shotgun (WGS) entry which is preliminary data.</text>
</comment>
<dbReference type="RefSeq" id="WP_183972389.1">
    <property type="nucleotide sequence ID" value="NZ_JACIBY010000003.1"/>
</dbReference>
<name>A0A7W6EPK9_9BACT</name>
<dbReference type="Proteomes" id="UP000541352">
    <property type="component" value="Unassembled WGS sequence"/>
</dbReference>
<proteinExistence type="predicted"/>
<evidence type="ECO:0000313" key="1">
    <source>
        <dbReference type="EMBL" id="MBB3837659.1"/>
    </source>
</evidence>